<dbReference type="RefSeq" id="WP_190577803.1">
    <property type="nucleotide sequence ID" value="NZ_CAWPQU010000002.1"/>
</dbReference>
<name>A0ABR8C978_9CYAN</name>
<evidence type="ECO:0000313" key="1">
    <source>
        <dbReference type="EMBL" id="MBD2316930.1"/>
    </source>
</evidence>
<accession>A0ABR8C978</accession>
<dbReference type="InterPro" id="IPR010106">
    <property type="entry name" value="RpnA"/>
</dbReference>
<keyword evidence="2" id="KW-1185">Reference proteome</keyword>
<dbReference type="PANTHER" id="PTHR41317">
    <property type="entry name" value="PD-(D_E)XK NUCLEASE FAMILY TRANSPOSASE"/>
    <property type="match status" value="1"/>
</dbReference>
<dbReference type="Proteomes" id="UP000618445">
    <property type="component" value="Unassembled WGS sequence"/>
</dbReference>
<gene>
    <name evidence="1" type="ORF">H6G05_08730</name>
</gene>
<dbReference type="NCBIfam" id="TIGR01784">
    <property type="entry name" value="T_den_put_tspse"/>
    <property type="match status" value="1"/>
</dbReference>
<dbReference type="PANTHER" id="PTHR41317:SF1">
    <property type="entry name" value="PD-(D_E)XK NUCLEASE FAMILY TRANSPOSASE"/>
    <property type="match status" value="1"/>
</dbReference>
<proteinExistence type="predicted"/>
<evidence type="ECO:0000313" key="2">
    <source>
        <dbReference type="Proteomes" id="UP000618445"/>
    </source>
</evidence>
<dbReference type="Pfam" id="PF12784">
    <property type="entry name" value="PDDEXK_2"/>
    <property type="match status" value="1"/>
</dbReference>
<sequence length="282" mass="32304">MKFISPKTDFAFKKIFGSEQSHDVLISFLNAMIYNGDRRISQLEILNPYLTPRIRGVKDTYLDVKAKLDNGTSVIIEMQVLNIEGFEKRILYNAAKAYSIQLGIGQSYSLLNPVIALTITDFVMFPEINQLTSRFILKEKDFLIDYPIYDLELVFVELPKFDKALIELETLADKWLYFLKHAIDLDVVPESMNLVPEIKQAFEFAREGNLSPEELDELEHQEFFIQDQHNAIFKALKQGKTEAKLEMAAKLLDLLDDAAISLATGMSLPEIAKLRSMRSQNQ</sequence>
<protein>
    <submittedName>
        <fullName evidence="1">Rpn family recombination-promoting nuclease/putative transposase</fullName>
    </submittedName>
</protein>
<comment type="caution">
    <text evidence="1">The sequence shown here is derived from an EMBL/GenBank/DDBJ whole genome shotgun (WGS) entry which is preliminary data.</text>
</comment>
<reference evidence="1 2" key="1">
    <citation type="journal article" date="2020" name="ISME J.">
        <title>Comparative genomics reveals insights into cyanobacterial evolution and habitat adaptation.</title>
        <authorList>
            <person name="Chen M.Y."/>
            <person name="Teng W.K."/>
            <person name="Zhao L."/>
            <person name="Hu C.X."/>
            <person name="Zhou Y.K."/>
            <person name="Han B.P."/>
            <person name="Song L.R."/>
            <person name="Shu W.S."/>
        </authorList>
    </citation>
    <scope>NUCLEOTIDE SEQUENCE [LARGE SCALE GENOMIC DNA]</scope>
    <source>
        <strain evidence="1 2">FACHB-1050</strain>
    </source>
</reference>
<dbReference type="EMBL" id="JACJQY010000010">
    <property type="protein sequence ID" value="MBD2316930.1"/>
    <property type="molecule type" value="Genomic_DNA"/>
</dbReference>
<organism evidence="1 2">
    <name type="scientific">Phormidium tenue FACHB-1050</name>
    <dbReference type="NCBI Taxonomy" id="2692857"/>
    <lineage>
        <taxon>Bacteria</taxon>
        <taxon>Bacillati</taxon>
        <taxon>Cyanobacteriota</taxon>
        <taxon>Cyanophyceae</taxon>
        <taxon>Oscillatoriophycideae</taxon>
        <taxon>Oscillatoriales</taxon>
        <taxon>Oscillatoriaceae</taxon>
        <taxon>Phormidium</taxon>
    </lineage>
</organism>